<dbReference type="Proteomes" id="UP001295469">
    <property type="component" value="Chromosome A07"/>
</dbReference>
<name>A0A816YJ63_BRANA</name>
<dbReference type="AlphaFoldDB" id="A0A816YJ63"/>
<proteinExistence type="predicted"/>
<reference evidence="1" key="1">
    <citation type="submission" date="2021-01" db="EMBL/GenBank/DDBJ databases">
        <authorList>
            <consortium name="Genoscope - CEA"/>
            <person name="William W."/>
        </authorList>
    </citation>
    <scope>NUCLEOTIDE SEQUENCE</scope>
</reference>
<dbReference type="EMBL" id="HG994361">
    <property type="protein sequence ID" value="CAF2160163.1"/>
    <property type="molecule type" value="Genomic_DNA"/>
</dbReference>
<evidence type="ECO:0000313" key="1">
    <source>
        <dbReference type="EMBL" id="CAF2160163.1"/>
    </source>
</evidence>
<accession>A0A816YJ63</accession>
<sequence>ILPCTTVILDVQNLRNESTQMTASPNRELSYTMQRVNQRVLSPIRELLTTIHLTSVAVSIYLIATASCTAPIVVVPPTSLFVDVHPTLFLGARSSLCKKNHRIYSVRAWLTRSVRFCISEASISSLYADSDTFTGDQTPFGCVSTPFLTQPPSPPSSSPFAVLVTDPSLSSTQLMGCVLSYQAWQIMMTSGLGCFQSSL</sequence>
<feature type="non-terminal residue" evidence="1">
    <location>
        <position position="199"/>
    </location>
</feature>
<organism evidence="1">
    <name type="scientific">Brassica napus</name>
    <name type="common">Rape</name>
    <dbReference type="NCBI Taxonomy" id="3708"/>
    <lineage>
        <taxon>Eukaryota</taxon>
        <taxon>Viridiplantae</taxon>
        <taxon>Streptophyta</taxon>
        <taxon>Embryophyta</taxon>
        <taxon>Tracheophyta</taxon>
        <taxon>Spermatophyta</taxon>
        <taxon>Magnoliopsida</taxon>
        <taxon>eudicotyledons</taxon>
        <taxon>Gunneridae</taxon>
        <taxon>Pentapetalae</taxon>
        <taxon>rosids</taxon>
        <taxon>malvids</taxon>
        <taxon>Brassicales</taxon>
        <taxon>Brassicaceae</taxon>
        <taxon>Brassiceae</taxon>
        <taxon>Brassica</taxon>
    </lineage>
</organism>
<gene>
    <name evidence="1" type="ORF">DARMORV10_A07P11020.1</name>
</gene>
<protein>
    <submittedName>
        <fullName evidence="1">(rape) hypothetical protein</fullName>
    </submittedName>
</protein>